<evidence type="ECO:0000259" key="1">
    <source>
        <dbReference type="PROSITE" id="PS00028"/>
    </source>
</evidence>
<dbReference type="InterPro" id="IPR013087">
    <property type="entry name" value="Znf_C2H2_type"/>
</dbReference>
<dbReference type="PROSITE" id="PS00028">
    <property type="entry name" value="ZINC_FINGER_C2H2_1"/>
    <property type="match status" value="1"/>
</dbReference>
<dbReference type="Proteomes" id="UP000597341">
    <property type="component" value="Unassembled WGS sequence"/>
</dbReference>
<name>A0ABQ3HG82_9ACTN</name>
<evidence type="ECO:0000313" key="2">
    <source>
        <dbReference type="EMBL" id="GHE15493.1"/>
    </source>
</evidence>
<accession>A0ABQ3HG82</accession>
<dbReference type="EMBL" id="BNAD01000001">
    <property type="protein sequence ID" value="GHE15493.1"/>
    <property type="molecule type" value="Genomic_DNA"/>
</dbReference>
<protein>
    <recommendedName>
        <fullName evidence="1">C2H2-type domain-containing protein</fullName>
    </recommendedName>
</protein>
<comment type="caution">
    <text evidence="2">The sequence shown here is derived from an EMBL/GenBank/DDBJ whole genome shotgun (WGS) entry which is preliminary data.</text>
</comment>
<gene>
    <name evidence="2" type="ORF">GCM10011376_03910</name>
</gene>
<organism evidence="2 3">
    <name type="scientific">Nocardioides flavus</name>
    <name type="common">ex Wang et al. 2016</name>
    <dbReference type="NCBI Taxonomy" id="2058780"/>
    <lineage>
        <taxon>Bacteria</taxon>
        <taxon>Bacillati</taxon>
        <taxon>Actinomycetota</taxon>
        <taxon>Actinomycetes</taxon>
        <taxon>Propionibacteriales</taxon>
        <taxon>Nocardioidaceae</taxon>
        <taxon>Nocardioides</taxon>
    </lineage>
</organism>
<reference evidence="3" key="1">
    <citation type="journal article" date="2019" name="Int. J. Syst. Evol. Microbiol.">
        <title>The Global Catalogue of Microorganisms (GCM) 10K type strain sequencing project: providing services to taxonomists for standard genome sequencing and annotation.</title>
        <authorList>
            <consortium name="The Broad Institute Genomics Platform"/>
            <consortium name="The Broad Institute Genome Sequencing Center for Infectious Disease"/>
            <person name="Wu L."/>
            <person name="Ma J."/>
        </authorList>
    </citation>
    <scope>NUCLEOTIDE SEQUENCE [LARGE SCALE GENOMIC DNA]</scope>
    <source>
        <strain evidence="3">CGMCC 1.12791</strain>
    </source>
</reference>
<feature type="domain" description="C2H2-type" evidence="1">
    <location>
        <begin position="253"/>
        <end position="274"/>
    </location>
</feature>
<evidence type="ECO:0000313" key="3">
    <source>
        <dbReference type="Proteomes" id="UP000597341"/>
    </source>
</evidence>
<keyword evidence="3" id="KW-1185">Reference proteome</keyword>
<sequence length="359" mass="39966">MSKTAAYPRIMPPTLSSNDYSLDFDELYARMWALAIDDQGDGTRVYKPESQSALKWLIADLAGTPATPGQTWPDNDRIRKQAHTLLQEGGWAERLTQTSFRLLRPPNDDGSSERDTHERYDWPTVEWVKIPVDRATGNPNGTPIRKRHFLDCWHWYRDEDQNLLGDPPRLATDEEMRRLAPCQSCLAEATAANNPSRGPRLSLDLEPSDVEDGPVLTQWRSDGPTDGTAQVAVRHEQRHLRRHLIGSQPESPCGLCGRKLPARELVAAHIVPRHTLNEAERLDFSTAAVLACTLGCDALFERGYIAVDDSGRVVSHRPTKNEALRDAVSAIVGRNVAAHTEASAPRFAQHRALHASADA</sequence>
<proteinExistence type="predicted"/>